<comment type="caution">
    <text evidence="5">The sequence shown here is derived from an EMBL/GenBank/DDBJ whole genome shotgun (WGS) entry which is preliminary data.</text>
</comment>
<dbReference type="NCBIfam" id="TIGR00749">
    <property type="entry name" value="glk"/>
    <property type="match status" value="1"/>
</dbReference>
<dbReference type="Proteomes" id="UP000815846">
    <property type="component" value="Unassembled WGS sequence"/>
</dbReference>
<evidence type="ECO:0000256" key="1">
    <source>
        <dbReference type="ARBA" id="ARBA00022679"/>
    </source>
</evidence>
<gene>
    <name evidence="3" type="primary">glk</name>
    <name evidence="5" type="ORF">CWS31_007825</name>
</gene>
<evidence type="ECO:0000313" key="5">
    <source>
        <dbReference type="EMBL" id="TYK65851.1"/>
    </source>
</evidence>
<evidence type="ECO:0000256" key="2">
    <source>
        <dbReference type="ARBA" id="ARBA00022777"/>
    </source>
</evidence>
<accession>A0ABY3MXA1</accession>
<reference evidence="5 6" key="1">
    <citation type="submission" date="2019-08" db="EMBL/GenBank/DDBJ databases">
        <title>Microbe sample from Colwellia echini.</title>
        <authorList>
            <person name="Christiansen L."/>
            <person name="Pathiraja D."/>
            <person name="Schultz-Johansen M."/>
            <person name="Choi I.-G."/>
            <person name="Stougaard P."/>
        </authorList>
    </citation>
    <scope>NUCLEOTIDE SEQUENCE [LARGE SCALE GENOMIC DNA]</scope>
    <source>
        <strain evidence="5 6">A3</strain>
    </source>
</reference>
<comment type="subcellular location">
    <subcellularLocation>
        <location evidence="3">Cytoplasm</location>
    </subcellularLocation>
</comment>
<dbReference type="HAMAP" id="MF_00524">
    <property type="entry name" value="Glucokinase"/>
    <property type="match status" value="1"/>
</dbReference>
<dbReference type="Pfam" id="PF02685">
    <property type="entry name" value="Glucokinase"/>
    <property type="match status" value="1"/>
</dbReference>
<name>A0ABY3MXA1_9GAMM</name>
<dbReference type="GO" id="GO:0004340">
    <property type="term" value="F:glucokinase activity"/>
    <property type="evidence" value="ECO:0007669"/>
    <property type="project" value="UniProtKB-EC"/>
</dbReference>
<evidence type="ECO:0000256" key="3">
    <source>
        <dbReference type="HAMAP-Rule" id="MF_00524"/>
    </source>
</evidence>
<dbReference type="Gene3D" id="3.30.420.40">
    <property type="match status" value="1"/>
</dbReference>
<dbReference type="RefSeq" id="WP_101342813.1">
    <property type="nucleotide sequence ID" value="NZ_PJAI02000007.1"/>
</dbReference>
<keyword evidence="1 3" id="KW-0808">Transferase</keyword>
<feature type="binding site" evidence="3">
    <location>
        <begin position="25"/>
        <end position="30"/>
    </location>
    <ligand>
        <name>ATP</name>
        <dbReference type="ChEBI" id="CHEBI:30616"/>
    </ligand>
</feature>
<evidence type="ECO:0000256" key="4">
    <source>
        <dbReference type="RuleBase" id="RU004046"/>
    </source>
</evidence>
<sequence length="368" mass="39769">MTINIPNTQQSAEYSKQTNTIHLIADIGGTNIRLAQASANNDSTNHASTKIDINEIETYQCKEFASLADVVAHYIEVKSLSGFNINACLAIACPVDEDLISMTNLPWKFSQKELKATLKLNELTFINDYTAIAMSIPLLSDQQKVKIGGGSTINGKPISVCGPGTGLGVANLVPLNIGGKQQWHCISGEGGHIDFAAINDQEKYVLNFIQNIKKRVSYEQLLSGYGLEQIYQALVAFDQANQSNQPNQSNQSKGTASTTIKSALLPKEITANALNGSCNICEQTLSLFCEVLGSFAGNLALIMNSQGGVYIAGGIVPRFIDYLQASNFRKRFEAKGRLSHITEQAPTYVITEEQPGLLGAAAFILQSK</sequence>
<dbReference type="SUPFAM" id="SSF53067">
    <property type="entry name" value="Actin-like ATPase domain"/>
    <property type="match status" value="1"/>
</dbReference>
<protein>
    <recommendedName>
        <fullName evidence="3">Glucokinase</fullName>
        <ecNumber evidence="3">2.7.1.2</ecNumber>
    </recommendedName>
    <alternativeName>
        <fullName evidence="3">Glucose kinase</fullName>
    </alternativeName>
</protein>
<keyword evidence="2 3" id="KW-0418">Kinase</keyword>
<keyword evidence="3" id="KW-0067">ATP-binding</keyword>
<dbReference type="InterPro" id="IPR003836">
    <property type="entry name" value="Glucokinase"/>
</dbReference>
<comment type="similarity">
    <text evidence="3 4">Belongs to the bacterial glucokinase family.</text>
</comment>
<dbReference type="InterPro" id="IPR043129">
    <property type="entry name" value="ATPase_NBD"/>
</dbReference>
<proteinExistence type="inferred from homology"/>
<dbReference type="EC" id="2.7.1.2" evidence="3"/>
<organism evidence="5 6">
    <name type="scientific">Colwellia echini</name>
    <dbReference type="NCBI Taxonomy" id="1982103"/>
    <lineage>
        <taxon>Bacteria</taxon>
        <taxon>Pseudomonadati</taxon>
        <taxon>Pseudomonadota</taxon>
        <taxon>Gammaproteobacteria</taxon>
        <taxon>Alteromonadales</taxon>
        <taxon>Colwelliaceae</taxon>
        <taxon>Colwellia</taxon>
    </lineage>
</organism>
<dbReference type="PANTHER" id="PTHR47690">
    <property type="entry name" value="GLUCOKINASE"/>
    <property type="match status" value="1"/>
</dbReference>
<dbReference type="CDD" id="cd24008">
    <property type="entry name" value="ASKHA_NBD_GLK"/>
    <property type="match status" value="1"/>
</dbReference>
<keyword evidence="3" id="KW-0963">Cytoplasm</keyword>
<evidence type="ECO:0000313" key="6">
    <source>
        <dbReference type="Proteomes" id="UP000815846"/>
    </source>
</evidence>
<keyword evidence="3" id="KW-0547">Nucleotide-binding</keyword>
<dbReference type="InterPro" id="IPR050201">
    <property type="entry name" value="Bacterial_glucokinase"/>
</dbReference>
<dbReference type="EMBL" id="PJAI02000007">
    <property type="protein sequence ID" value="TYK65851.1"/>
    <property type="molecule type" value="Genomic_DNA"/>
</dbReference>
<dbReference type="PANTHER" id="PTHR47690:SF1">
    <property type="entry name" value="GLUCOKINASE"/>
    <property type="match status" value="1"/>
</dbReference>
<dbReference type="Gene3D" id="3.40.367.20">
    <property type="match status" value="1"/>
</dbReference>
<keyword evidence="3" id="KW-0324">Glycolysis</keyword>
<keyword evidence="6" id="KW-1185">Reference proteome</keyword>
<comment type="catalytic activity">
    <reaction evidence="3">
        <text>D-glucose + ATP = D-glucose 6-phosphate + ADP + H(+)</text>
        <dbReference type="Rhea" id="RHEA:17825"/>
        <dbReference type="ChEBI" id="CHEBI:4167"/>
        <dbReference type="ChEBI" id="CHEBI:15378"/>
        <dbReference type="ChEBI" id="CHEBI:30616"/>
        <dbReference type="ChEBI" id="CHEBI:61548"/>
        <dbReference type="ChEBI" id="CHEBI:456216"/>
        <dbReference type="EC" id="2.7.1.2"/>
    </reaction>
</comment>
<dbReference type="NCBIfam" id="NF001416">
    <property type="entry name" value="PRK00292.1-3"/>
    <property type="match status" value="1"/>
</dbReference>